<sequence length="150" mass="16586">MGSTFLYPPTKRPIQYTTMPDPTSVNGPSNKRSKPPPPPLHVPQVTPLSPPLPRLRSLLCHASGISGVIGKSGNVIKQLQQLTGAKICGDVGGQEELEVSKAQEALVRVLRGFWRWRRRVWDECGRWGGSCRLLAEANRWGRLLGKEGRL</sequence>
<dbReference type="Proteomes" id="UP000467840">
    <property type="component" value="Chromosome 7"/>
</dbReference>
<evidence type="ECO:0000259" key="3">
    <source>
        <dbReference type="Pfam" id="PF00013"/>
    </source>
</evidence>
<dbReference type="InterPro" id="IPR004088">
    <property type="entry name" value="KH_dom_type_1"/>
</dbReference>
<evidence type="ECO:0000313" key="4">
    <source>
        <dbReference type="EMBL" id="KAF2294251.1"/>
    </source>
</evidence>
<dbReference type="SUPFAM" id="SSF54791">
    <property type="entry name" value="Eukaryotic type KH-domain (KH-domain type I)"/>
    <property type="match status" value="1"/>
</dbReference>
<comment type="caution">
    <text evidence="4">The sequence shown here is derived from an EMBL/GenBank/DDBJ whole genome shotgun (WGS) entry which is preliminary data.</text>
</comment>
<dbReference type="AlphaFoldDB" id="A0A6A6KYZ4"/>
<dbReference type="GO" id="GO:0003723">
    <property type="term" value="F:RNA binding"/>
    <property type="evidence" value="ECO:0007669"/>
    <property type="project" value="UniProtKB-UniRule"/>
</dbReference>
<keyword evidence="1" id="KW-0694">RNA-binding</keyword>
<keyword evidence="5" id="KW-1185">Reference proteome</keyword>
<gene>
    <name evidence="4" type="ORF">GH714_008605</name>
</gene>
<proteinExistence type="predicted"/>
<protein>
    <recommendedName>
        <fullName evidence="3">K Homology domain-containing protein</fullName>
    </recommendedName>
</protein>
<reference evidence="4 5" key="1">
    <citation type="journal article" date="2020" name="Mol. Plant">
        <title>The Chromosome-Based Rubber Tree Genome Provides New Insights into Spurge Genome Evolution and Rubber Biosynthesis.</title>
        <authorList>
            <person name="Liu J."/>
            <person name="Shi C."/>
            <person name="Shi C.C."/>
            <person name="Li W."/>
            <person name="Zhang Q.J."/>
            <person name="Zhang Y."/>
            <person name="Li K."/>
            <person name="Lu H.F."/>
            <person name="Shi C."/>
            <person name="Zhu S.T."/>
            <person name="Xiao Z.Y."/>
            <person name="Nan H."/>
            <person name="Yue Y."/>
            <person name="Zhu X.G."/>
            <person name="Wu Y."/>
            <person name="Hong X.N."/>
            <person name="Fan G.Y."/>
            <person name="Tong Y."/>
            <person name="Zhang D."/>
            <person name="Mao C.L."/>
            <person name="Liu Y.L."/>
            <person name="Hao S.J."/>
            <person name="Liu W.Q."/>
            <person name="Lv M.Q."/>
            <person name="Zhang H.B."/>
            <person name="Liu Y."/>
            <person name="Hu-Tang G.R."/>
            <person name="Wang J.P."/>
            <person name="Wang J.H."/>
            <person name="Sun Y.H."/>
            <person name="Ni S.B."/>
            <person name="Chen W.B."/>
            <person name="Zhang X.C."/>
            <person name="Jiao Y.N."/>
            <person name="Eichler E.E."/>
            <person name="Li G.H."/>
            <person name="Liu X."/>
            <person name="Gao L.Z."/>
        </authorList>
    </citation>
    <scope>NUCLEOTIDE SEQUENCE [LARGE SCALE GENOMIC DNA]</scope>
    <source>
        <strain evidence="5">cv. GT1</strain>
        <tissue evidence="4">Leaf</tissue>
    </source>
</reference>
<evidence type="ECO:0000256" key="1">
    <source>
        <dbReference type="PROSITE-ProRule" id="PRU00117"/>
    </source>
</evidence>
<feature type="compositionally biased region" description="Polar residues" evidence="2">
    <location>
        <begin position="15"/>
        <end position="30"/>
    </location>
</feature>
<evidence type="ECO:0000256" key="2">
    <source>
        <dbReference type="SAM" id="MobiDB-lite"/>
    </source>
</evidence>
<dbReference type="InterPro" id="IPR036612">
    <property type="entry name" value="KH_dom_type_1_sf"/>
</dbReference>
<feature type="region of interest" description="Disordered" evidence="2">
    <location>
        <begin position="1"/>
        <end position="49"/>
    </location>
</feature>
<feature type="domain" description="K Homology" evidence="3">
    <location>
        <begin position="58"/>
        <end position="88"/>
    </location>
</feature>
<dbReference type="Pfam" id="PF00013">
    <property type="entry name" value="KH_1"/>
    <property type="match status" value="1"/>
</dbReference>
<evidence type="ECO:0000313" key="5">
    <source>
        <dbReference type="Proteomes" id="UP000467840"/>
    </source>
</evidence>
<organism evidence="4 5">
    <name type="scientific">Hevea brasiliensis</name>
    <name type="common">Para rubber tree</name>
    <name type="synonym">Siphonia brasiliensis</name>
    <dbReference type="NCBI Taxonomy" id="3981"/>
    <lineage>
        <taxon>Eukaryota</taxon>
        <taxon>Viridiplantae</taxon>
        <taxon>Streptophyta</taxon>
        <taxon>Embryophyta</taxon>
        <taxon>Tracheophyta</taxon>
        <taxon>Spermatophyta</taxon>
        <taxon>Magnoliopsida</taxon>
        <taxon>eudicotyledons</taxon>
        <taxon>Gunneridae</taxon>
        <taxon>Pentapetalae</taxon>
        <taxon>rosids</taxon>
        <taxon>fabids</taxon>
        <taxon>Malpighiales</taxon>
        <taxon>Euphorbiaceae</taxon>
        <taxon>Crotonoideae</taxon>
        <taxon>Micrandreae</taxon>
        <taxon>Hevea</taxon>
    </lineage>
</organism>
<dbReference type="Gene3D" id="3.30.310.210">
    <property type="match status" value="1"/>
</dbReference>
<accession>A0A6A6KYZ4</accession>
<dbReference type="PROSITE" id="PS50084">
    <property type="entry name" value="KH_TYPE_1"/>
    <property type="match status" value="1"/>
</dbReference>
<dbReference type="EMBL" id="JAAGAX010000013">
    <property type="protein sequence ID" value="KAF2294251.1"/>
    <property type="molecule type" value="Genomic_DNA"/>
</dbReference>
<name>A0A6A6KYZ4_HEVBR</name>